<evidence type="ECO:0000259" key="4">
    <source>
        <dbReference type="PROSITE" id="PS51203"/>
    </source>
</evidence>
<feature type="domain" description="CHORD" evidence="5">
    <location>
        <begin position="6"/>
        <end position="65"/>
    </location>
</feature>
<dbReference type="AlphaFoldDB" id="A0A507CSE2"/>
<evidence type="ECO:0000256" key="1">
    <source>
        <dbReference type="ARBA" id="ARBA00022723"/>
    </source>
</evidence>
<dbReference type="STRING" id="286115.A0A507CSE2"/>
<feature type="domain" description="CS" evidence="4">
    <location>
        <begin position="219"/>
        <end position="308"/>
    </location>
</feature>
<evidence type="ECO:0008006" key="8">
    <source>
        <dbReference type="Google" id="ProtNLM"/>
    </source>
</evidence>
<evidence type="ECO:0000259" key="5">
    <source>
        <dbReference type="PROSITE" id="PS51401"/>
    </source>
</evidence>
<dbReference type="Proteomes" id="UP000317494">
    <property type="component" value="Unassembled WGS sequence"/>
</dbReference>
<dbReference type="EMBL" id="QEAN01000249">
    <property type="protein sequence ID" value="TPX41981.1"/>
    <property type="molecule type" value="Genomic_DNA"/>
</dbReference>
<dbReference type="VEuPathDB" id="FungiDB:SeMB42_g05330"/>
<dbReference type="PROSITE" id="PS51401">
    <property type="entry name" value="CHORD"/>
    <property type="match status" value="2"/>
</dbReference>
<evidence type="ECO:0000256" key="3">
    <source>
        <dbReference type="ARBA" id="ARBA00022833"/>
    </source>
</evidence>
<reference evidence="6 7" key="1">
    <citation type="journal article" date="2019" name="Sci. Rep.">
        <title>Comparative genomics of chytrid fungi reveal insights into the obligate biotrophic and pathogenic lifestyle of Synchytrium endobioticum.</title>
        <authorList>
            <person name="van de Vossenberg B.T.L.H."/>
            <person name="Warris S."/>
            <person name="Nguyen H.D.T."/>
            <person name="van Gent-Pelzer M.P.E."/>
            <person name="Joly D.L."/>
            <person name="van de Geest H.C."/>
            <person name="Bonants P.J.M."/>
            <person name="Smith D.S."/>
            <person name="Levesque C.A."/>
            <person name="van der Lee T.A.J."/>
        </authorList>
    </citation>
    <scope>NUCLEOTIDE SEQUENCE [LARGE SCALE GENOMIC DNA]</scope>
    <source>
        <strain evidence="6 7">MB42</strain>
    </source>
</reference>
<dbReference type="InterPro" id="IPR008978">
    <property type="entry name" value="HSP20-like_chaperone"/>
</dbReference>
<dbReference type="Pfam" id="PF04969">
    <property type="entry name" value="CS"/>
    <property type="match status" value="1"/>
</dbReference>
<proteinExistence type="predicted"/>
<dbReference type="Pfam" id="PF04968">
    <property type="entry name" value="CHORD"/>
    <property type="match status" value="2"/>
</dbReference>
<dbReference type="CDD" id="cd06466">
    <property type="entry name" value="p23_CS_SGT1_like"/>
    <property type="match status" value="1"/>
</dbReference>
<dbReference type="Gene3D" id="2.60.40.790">
    <property type="match status" value="1"/>
</dbReference>
<name>A0A507CSE2_9FUNG</name>
<dbReference type="PROSITE" id="PS51203">
    <property type="entry name" value="CS"/>
    <property type="match status" value="1"/>
</dbReference>
<evidence type="ECO:0000256" key="2">
    <source>
        <dbReference type="ARBA" id="ARBA00022737"/>
    </source>
</evidence>
<keyword evidence="3" id="KW-0862">Zinc</keyword>
<evidence type="ECO:0000313" key="7">
    <source>
        <dbReference type="Proteomes" id="UP000317494"/>
    </source>
</evidence>
<protein>
    <recommendedName>
        <fullName evidence="8">Chord-domain-containing protein</fullName>
    </recommendedName>
</protein>
<sequence length="347" mass="38451">MGPKTCTNKGCGKTYEESENVHTSCEYHSGGPIFHEGLKGWSCCTKRVTDFDEMFKIPGCTVGMHSDAVQQAPTREERQQRLQTEAALQPSHIQNGVEMYGNFTRATPSTNNIAAPSKPVETKSEVKEEDLHDSPDAMIELNTRCKRPGCNTAYKDEGSKLDECIFHRGAPFFHEGSKGWSCCPRKVLEFEEFLKIQGCNRGKHRFTDVKTSNPDEEELIQCRYDWFQTPTTVTISVFAKKVDKSKTKVEFGSNELNVYVKFLDGKAFRLSTPLSQPIKPEESKYEVLSTKVEIVVTKSNGVAWASVEPSSNIQSFTTFGVSGGGGTHGAKQAIVAGDAAILANNRR</sequence>
<dbReference type="InterPro" id="IPR007051">
    <property type="entry name" value="CHORD_dom"/>
</dbReference>
<dbReference type="PANTHER" id="PTHR46983:SF3">
    <property type="entry name" value="CHPADIPLOID STATE MAINTENANCE PROTEIN CHPA"/>
    <property type="match status" value="1"/>
</dbReference>
<keyword evidence="7" id="KW-1185">Reference proteome</keyword>
<dbReference type="Gene3D" id="4.10.1130.20">
    <property type="match status" value="2"/>
</dbReference>
<keyword evidence="2" id="KW-0677">Repeat</keyword>
<dbReference type="SUPFAM" id="SSF49764">
    <property type="entry name" value="HSP20-like chaperones"/>
    <property type="match status" value="1"/>
</dbReference>
<gene>
    <name evidence="6" type="ORF">SeMB42_g05330</name>
</gene>
<dbReference type="PANTHER" id="PTHR46983">
    <property type="entry name" value="CYSTEINE AND HISTIDINE-RICH DOMAIN-CONTAINING PROTEIN 1"/>
    <property type="match status" value="1"/>
</dbReference>
<keyword evidence="1" id="KW-0479">Metal-binding</keyword>
<organism evidence="6 7">
    <name type="scientific">Synchytrium endobioticum</name>
    <dbReference type="NCBI Taxonomy" id="286115"/>
    <lineage>
        <taxon>Eukaryota</taxon>
        <taxon>Fungi</taxon>
        <taxon>Fungi incertae sedis</taxon>
        <taxon>Chytridiomycota</taxon>
        <taxon>Chytridiomycota incertae sedis</taxon>
        <taxon>Chytridiomycetes</taxon>
        <taxon>Synchytriales</taxon>
        <taxon>Synchytriaceae</taxon>
        <taxon>Synchytrium</taxon>
    </lineage>
</organism>
<evidence type="ECO:0000313" key="6">
    <source>
        <dbReference type="EMBL" id="TPX41981.1"/>
    </source>
</evidence>
<comment type="caution">
    <text evidence="6">The sequence shown here is derived from an EMBL/GenBank/DDBJ whole genome shotgun (WGS) entry which is preliminary data.</text>
</comment>
<dbReference type="GO" id="GO:0046872">
    <property type="term" value="F:metal ion binding"/>
    <property type="evidence" value="ECO:0007669"/>
    <property type="project" value="UniProtKB-KW"/>
</dbReference>
<accession>A0A507CSE2</accession>
<dbReference type="InterPro" id="IPR007052">
    <property type="entry name" value="CS_dom"/>
</dbReference>
<dbReference type="InterPro" id="IPR039790">
    <property type="entry name" value="CHRD1"/>
</dbReference>
<feature type="domain" description="CHORD" evidence="5">
    <location>
        <begin position="145"/>
        <end position="204"/>
    </location>
</feature>